<feature type="compositionally biased region" description="Polar residues" evidence="9">
    <location>
        <begin position="1264"/>
        <end position="1278"/>
    </location>
</feature>
<evidence type="ECO:0000313" key="13">
    <source>
        <dbReference type="EMBL" id="CAD7401550.1"/>
    </source>
</evidence>
<dbReference type="InterPro" id="IPR027417">
    <property type="entry name" value="P-loop_NTPase"/>
</dbReference>
<dbReference type="InterPro" id="IPR036640">
    <property type="entry name" value="ABC1_TM_sf"/>
</dbReference>
<dbReference type="InterPro" id="IPR003439">
    <property type="entry name" value="ABC_transporter-like_ATP-bd"/>
</dbReference>
<dbReference type="PROSITE" id="PS00211">
    <property type="entry name" value="ABC_TRANSPORTER_1"/>
    <property type="match status" value="2"/>
</dbReference>
<feature type="compositionally biased region" description="Basic and acidic residues" evidence="9">
    <location>
        <begin position="1253"/>
        <end position="1263"/>
    </location>
</feature>
<sequence>MESETIKNKVNPREDANIFSVIFFVWTIKLFKTGYSKAIEEEDLFETLKEDRSKLLGNNLEKNWMKEVERAGAIKTNASLFRALVKTFSWDFVILGLFVFANDIIIRISQPLLLGQLLKYFEPGSTMPKEEAYLYAGGIVIITGFSSLYYSHYLLKTAHLGMKMRIACCSLIYRKALRLSHAALGKTNAGHVVNMLSNDVSRFDLICMFIHYLWAAPVISITITYFLWISAGWPGIIGISVVFLFVPIQAYSGKMTSVYRHKTALKTDERVRLMDEIISGVRVIKMYAWEKPFSELIKVARKAEIKNIKMTSYLRGIYMSFTLFTNRIALYSVLVAIVLMGGTLTADKVFVYASFFSVLGITMAGFFNRGVAELAETLVSIDRLQDFMIKEEIIPVPPDRMPAIENQNDEKKVAILKDLSAKWDVKANENTINEINIQVGHGKLIAIIGQVGTGKTSLLQAILGELPKASGSCIVNGKISYACQEPWVFGSTIRQNIVFGSTFNKTRYDEVLRVCALLPDLEQFPQRDLTLVGERGSSLSGGQKARVNLARDLIDSQFDYVKLLGDEEDDDDDDDEEEEEIISTDVGVESDEDISNIKKVLRRLSRRSIKVKTPKFGPWQGRSKQNQPVEEEAITDDTIYLESHSKSESQSSTYMDYFKSGTNYFFIFLMAALFLLAQGAASLADYWASFWTIQEEMRNYYRSMDVNIVTLSKENLTAYQTDMSNSRSLVALLDLHSTEFCLYMYTGIIVILSVLAGLRSYIFYKICVRCSERLHNNMFNTKSPVFTHLNATLQGISTIRAYGAQSILKDEFDKHQDLHTSAYYMFITTSSAFGFSLDSLCFIYISLVTFSFLFLKEAMGGSVGLAITQSLLLIFFLQWGLRQTTEVANNMMSVERILEYKDLEEEPLLESTPGKTPSPEWPKEGRIMFQNTSLKYVETNPPVLKDLNISIQPKEKIGIVGRTGAGKSSLISALFRLARVEGTIRIDGVDTKDIGLQDLRSRISIIPQDPVLFSGTLRNNIDPFHEFTDCMLWSALEDVELKKYCVSSNGLDMKVTKGGSNFSVGQRQLICLARAILRNNKILMLDEATANVDPQTDALIQNTIRLKFAECTVLTVAHRLNTIMDSDKVLVMDAGRMVEFASPHNLLQNKNGYFYQMVQKTGKKMAEQLSQVSEVKEASNKHHATSSLGTDDPVTIIDPGHPWQTIRTPCIDQTSISERSWLCLLGYHKEVLCKDFRMRNVTQAGTGSLLSHPSKDSRHEGKKNSSQTLFPTLTQRYL</sequence>
<dbReference type="PANTHER" id="PTHR24223:SF456">
    <property type="entry name" value="MULTIDRUG RESISTANCE-ASSOCIATED PROTEIN LETHAL(2)03659"/>
    <property type="match status" value="1"/>
</dbReference>
<evidence type="ECO:0000256" key="5">
    <source>
        <dbReference type="ARBA" id="ARBA00022741"/>
    </source>
</evidence>
<dbReference type="InterPro" id="IPR003593">
    <property type="entry name" value="AAA+_ATPase"/>
</dbReference>
<keyword evidence="6" id="KW-0067">ATP-binding</keyword>
<keyword evidence="5" id="KW-0547">Nucleotide-binding</keyword>
<evidence type="ECO:0000256" key="10">
    <source>
        <dbReference type="SAM" id="Phobius"/>
    </source>
</evidence>
<keyword evidence="4 10" id="KW-0812">Transmembrane</keyword>
<feature type="transmembrane region" description="Helical" evidence="10">
    <location>
        <begin position="664"/>
        <end position="688"/>
    </location>
</feature>
<evidence type="ECO:0000256" key="1">
    <source>
        <dbReference type="ARBA" id="ARBA00004141"/>
    </source>
</evidence>
<dbReference type="Pfam" id="PF00005">
    <property type="entry name" value="ABC_tran"/>
    <property type="match status" value="2"/>
</dbReference>
<dbReference type="GO" id="GO:0005524">
    <property type="term" value="F:ATP binding"/>
    <property type="evidence" value="ECO:0007669"/>
    <property type="project" value="UniProtKB-KW"/>
</dbReference>
<dbReference type="PROSITE" id="PS50929">
    <property type="entry name" value="ABC_TM1F"/>
    <property type="match status" value="2"/>
</dbReference>
<dbReference type="FunFam" id="3.40.50.300:FF:000163">
    <property type="entry name" value="Multidrug resistance-associated protein member 4"/>
    <property type="match status" value="1"/>
</dbReference>
<feature type="domain" description="ABC transmembrane type-1" evidence="12">
    <location>
        <begin position="94"/>
        <end position="368"/>
    </location>
</feature>
<evidence type="ECO:0000256" key="7">
    <source>
        <dbReference type="ARBA" id="ARBA00022989"/>
    </source>
</evidence>
<dbReference type="Gene3D" id="3.40.50.300">
    <property type="entry name" value="P-loop containing nucleotide triphosphate hydrolases"/>
    <property type="match status" value="2"/>
</dbReference>
<keyword evidence="3" id="KW-0813">Transport</keyword>
<dbReference type="InterPro" id="IPR017871">
    <property type="entry name" value="ABC_transporter-like_CS"/>
</dbReference>
<keyword evidence="8 10" id="KW-0472">Membrane</keyword>
<dbReference type="CDD" id="cd03244">
    <property type="entry name" value="ABCC_MRP_domain2"/>
    <property type="match status" value="1"/>
</dbReference>
<dbReference type="PROSITE" id="PS50893">
    <property type="entry name" value="ABC_TRANSPORTER_2"/>
    <property type="match status" value="2"/>
</dbReference>
<evidence type="ECO:0000259" key="12">
    <source>
        <dbReference type="PROSITE" id="PS50929"/>
    </source>
</evidence>
<feature type="transmembrane region" description="Helical" evidence="10">
    <location>
        <begin position="316"/>
        <end position="343"/>
    </location>
</feature>
<dbReference type="Pfam" id="PF00664">
    <property type="entry name" value="ABC_membrane"/>
    <property type="match status" value="2"/>
</dbReference>
<reference evidence="13" key="1">
    <citation type="submission" date="2020-11" db="EMBL/GenBank/DDBJ databases">
        <authorList>
            <person name="Tran Van P."/>
        </authorList>
    </citation>
    <scope>NUCLEOTIDE SEQUENCE</scope>
</reference>
<proteinExistence type="inferred from homology"/>
<evidence type="ECO:0000256" key="9">
    <source>
        <dbReference type="SAM" id="MobiDB-lite"/>
    </source>
</evidence>
<feature type="transmembrane region" description="Helical" evidence="10">
    <location>
        <begin position="133"/>
        <end position="155"/>
    </location>
</feature>
<dbReference type="FunFam" id="1.20.1560.10:FF:000026">
    <property type="entry name" value="Multidrug resistance-associated protein lethal(2)03659"/>
    <property type="match status" value="1"/>
</dbReference>
<name>A0A7R9GYK0_TIMCR</name>
<comment type="similarity">
    <text evidence="2">Belongs to the ABC transporter superfamily. ABCC family. Conjugate transporter (TC 3.A.1.208) subfamily.</text>
</comment>
<feature type="domain" description="ABC transmembrane type-1" evidence="12">
    <location>
        <begin position="761"/>
        <end position="893"/>
    </location>
</feature>
<accession>A0A7R9GYK0</accession>
<organism evidence="13">
    <name type="scientific">Timema cristinae</name>
    <name type="common">Walking stick</name>
    <dbReference type="NCBI Taxonomy" id="61476"/>
    <lineage>
        <taxon>Eukaryota</taxon>
        <taxon>Metazoa</taxon>
        <taxon>Ecdysozoa</taxon>
        <taxon>Arthropoda</taxon>
        <taxon>Hexapoda</taxon>
        <taxon>Insecta</taxon>
        <taxon>Pterygota</taxon>
        <taxon>Neoptera</taxon>
        <taxon>Polyneoptera</taxon>
        <taxon>Phasmatodea</taxon>
        <taxon>Timematodea</taxon>
        <taxon>Timematoidea</taxon>
        <taxon>Timematidae</taxon>
        <taxon>Timema</taxon>
    </lineage>
</organism>
<dbReference type="PANTHER" id="PTHR24223">
    <property type="entry name" value="ATP-BINDING CASSETTE SUB-FAMILY C"/>
    <property type="match status" value="1"/>
</dbReference>
<dbReference type="EMBL" id="OC318333">
    <property type="protein sequence ID" value="CAD7401550.1"/>
    <property type="molecule type" value="Genomic_DNA"/>
</dbReference>
<dbReference type="SMART" id="SM00382">
    <property type="entry name" value="AAA"/>
    <property type="match status" value="2"/>
</dbReference>
<feature type="region of interest" description="Disordered" evidence="9">
    <location>
        <begin position="1246"/>
        <end position="1278"/>
    </location>
</feature>
<feature type="transmembrane region" description="Helical" evidence="10">
    <location>
        <begin position="742"/>
        <end position="764"/>
    </location>
</feature>
<dbReference type="GO" id="GO:0016887">
    <property type="term" value="F:ATP hydrolysis activity"/>
    <property type="evidence" value="ECO:0007669"/>
    <property type="project" value="InterPro"/>
</dbReference>
<feature type="transmembrane region" description="Helical" evidence="10">
    <location>
        <begin position="862"/>
        <end position="881"/>
    </location>
</feature>
<dbReference type="AlphaFoldDB" id="A0A7R9GYK0"/>
<feature type="domain" description="ABC transporter" evidence="11">
    <location>
        <begin position="927"/>
        <end position="1159"/>
    </location>
</feature>
<dbReference type="Gene3D" id="1.20.1560.10">
    <property type="entry name" value="ABC transporter type 1, transmembrane domain"/>
    <property type="match status" value="3"/>
</dbReference>
<dbReference type="SUPFAM" id="SSF52540">
    <property type="entry name" value="P-loop containing nucleoside triphosphate hydrolases"/>
    <property type="match status" value="2"/>
</dbReference>
<dbReference type="InterPro" id="IPR011527">
    <property type="entry name" value="ABC1_TM_dom"/>
</dbReference>
<evidence type="ECO:0000256" key="4">
    <source>
        <dbReference type="ARBA" id="ARBA00022692"/>
    </source>
</evidence>
<feature type="transmembrane region" description="Helical" evidence="10">
    <location>
        <begin position="349"/>
        <end position="367"/>
    </location>
</feature>
<feature type="domain" description="ABC transporter" evidence="11">
    <location>
        <begin position="414"/>
        <end position="641"/>
    </location>
</feature>
<feature type="transmembrane region" description="Helical" evidence="10">
    <location>
        <begin position="92"/>
        <end position="113"/>
    </location>
</feature>
<evidence type="ECO:0000259" key="11">
    <source>
        <dbReference type="PROSITE" id="PS50893"/>
    </source>
</evidence>
<dbReference type="GO" id="GO:0016020">
    <property type="term" value="C:membrane"/>
    <property type="evidence" value="ECO:0007669"/>
    <property type="project" value="UniProtKB-SubCell"/>
</dbReference>
<feature type="transmembrane region" description="Helical" evidence="10">
    <location>
        <begin position="233"/>
        <end position="252"/>
    </location>
</feature>
<protein>
    <submittedName>
        <fullName evidence="13">Uncharacterized protein</fullName>
    </submittedName>
</protein>
<dbReference type="SUPFAM" id="SSF90123">
    <property type="entry name" value="ABC transporter transmembrane region"/>
    <property type="match status" value="2"/>
</dbReference>
<feature type="transmembrane region" description="Helical" evidence="10">
    <location>
        <begin position="205"/>
        <end position="227"/>
    </location>
</feature>
<comment type="subcellular location">
    <subcellularLocation>
        <location evidence="1">Membrane</location>
        <topology evidence="1">Multi-pass membrane protein</topology>
    </subcellularLocation>
</comment>
<evidence type="ECO:0000256" key="2">
    <source>
        <dbReference type="ARBA" id="ARBA00009726"/>
    </source>
</evidence>
<evidence type="ECO:0000256" key="8">
    <source>
        <dbReference type="ARBA" id="ARBA00023136"/>
    </source>
</evidence>
<feature type="transmembrane region" description="Helical" evidence="10">
    <location>
        <begin position="822"/>
        <end position="855"/>
    </location>
</feature>
<dbReference type="InterPro" id="IPR050173">
    <property type="entry name" value="ABC_transporter_C-like"/>
</dbReference>
<evidence type="ECO:0000256" key="6">
    <source>
        <dbReference type="ARBA" id="ARBA00022840"/>
    </source>
</evidence>
<dbReference type="GO" id="GO:0140359">
    <property type="term" value="F:ABC-type transporter activity"/>
    <property type="evidence" value="ECO:0007669"/>
    <property type="project" value="InterPro"/>
</dbReference>
<evidence type="ECO:0000256" key="3">
    <source>
        <dbReference type="ARBA" id="ARBA00022448"/>
    </source>
</evidence>
<gene>
    <name evidence="13" type="ORF">TCEB3V08_LOCUS6052</name>
</gene>
<keyword evidence="7 10" id="KW-1133">Transmembrane helix</keyword>